<comment type="subcellular location">
    <subcellularLocation>
        <location evidence="6">Cytoplasm</location>
    </subcellularLocation>
</comment>
<evidence type="ECO:0000313" key="9">
    <source>
        <dbReference type="Proteomes" id="UP001524547"/>
    </source>
</evidence>
<keyword evidence="9" id="KW-1185">Reference proteome</keyword>
<keyword evidence="1 6" id="KW-0436">Ligase</keyword>
<proteinExistence type="inferred from homology"/>
<comment type="function">
    <text evidence="6">Ligates lysine onto the cytidine present at position 34 of the AUA codon-specific tRNA(Ile) that contains the anticodon CAU, in an ATP-dependent manner. Cytidine is converted to lysidine, thus changing the amino acid specificity of the tRNA from methionine to isoleucine.</text>
</comment>
<accession>A0ABT1VVP5</accession>
<dbReference type="InterPro" id="IPR012795">
    <property type="entry name" value="tRNA_Ile_lys_synt_N"/>
</dbReference>
<evidence type="ECO:0000256" key="3">
    <source>
        <dbReference type="ARBA" id="ARBA00022741"/>
    </source>
</evidence>
<dbReference type="EMBL" id="JAMZEJ010000003">
    <property type="protein sequence ID" value="MCQ8240412.1"/>
    <property type="molecule type" value="Genomic_DNA"/>
</dbReference>
<dbReference type="GO" id="GO:0032267">
    <property type="term" value="F:tRNA(Ile)-lysidine synthase activity"/>
    <property type="evidence" value="ECO:0007669"/>
    <property type="project" value="UniProtKB-EC"/>
</dbReference>
<feature type="binding site" evidence="6">
    <location>
        <begin position="49"/>
        <end position="54"/>
    </location>
    <ligand>
        <name>ATP</name>
        <dbReference type="ChEBI" id="CHEBI:30616"/>
    </ligand>
</feature>
<evidence type="ECO:0000256" key="1">
    <source>
        <dbReference type="ARBA" id="ARBA00022598"/>
    </source>
</evidence>
<comment type="domain">
    <text evidence="6">The N-terminal region contains the highly conserved SGGXDS motif, predicted to be a P-loop motif involved in ATP binding.</text>
</comment>
<keyword evidence="3 6" id="KW-0547">Nucleotide-binding</keyword>
<dbReference type="CDD" id="cd01992">
    <property type="entry name" value="TilS_N"/>
    <property type="match status" value="1"/>
</dbReference>
<name>A0ABT1VVP5_9PROT</name>
<dbReference type="Pfam" id="PF01171">
    <property type="entry name" value="ATP_bind_3"/>
    <property type="match status" value="1"/>
</dbReference>
<evidence type="ECO:0000313" key="8">
    <source>
        <dbReference type="EMBL" id="MCQ8240412.1"/>
    </source>
</evidence>
<protein>
    <recommendedName>
        <fullName evidence="6">tRNA(Ile)-lysidine synthase</fullName>
        <ecNumber evidence="6">6.3.4.19</ecNumber>
    </recommendedName>
    <alternativeName>
        <fullName evidence="6">tRNA(Ile)-2-lysyl-cytidine synthase</fullName>
    </alternativeName>
    <alternativeName>
        <fullName evidence="6">tRNA(Ile)-lysidine synthetase</fullName>
    </alternativeName>
</protein>
<evidence type="ECO:0000256" key="6">
    <source>
        <dbReference type="HAMAP-Rule" id="MF_01161"/>
    </source>
</evidence>
<comment type="similarity">
    <text evidence="6">Belongs to the tRNA(Ile)-lysidine synthase family.</text>
</comment>
<feature type="domain" description="tRNA(Ile)-lysidine/2-thiocytidine synthase N-terminal" evidence="7">
    <location>
        <begin position="44"/>
        <end position="219"/>
    </location>
</feature>
<dbReference type="InterPro" id="IPR011063">
    <property type="entry name" value="TilS/TtcA_N"/>
</dbReference>
<evidence type="ECO:0000259" key="7">
    <source>
        <dbReference type="Pfam" id="PF01171"/>
    </source>
</evidence>
<dbReference type="InterPro" id="IPR014729">
    <property type="entry name" value="Rossmann-like_a/b/a_fold"/>
</dbReference>
<dbReference type="InterPro" id="IPR012094">
    <property type="entry name" value="tRNA_Ile_lys_synt"/>
</dbReference>
<dbReference type="RefSeq" id="WP_422919134.1">
    <property type="nucleotide sequence ID" value="NZ_JAMZEJ010000003.1"/>
</dbReference>
<dbReference type="Gene3D" id="3.40.50.620">
    <property type="entry name" value="HUPs"/>
    <property type="match status" value="1"/>
</dbReference>
<reference evidence="8 9" key="1">
    <citation type="submission" date="2022-06" db="EMBL/GenBank/DDBJ databases">
        <title>Rhizosaccharibacter gen. nov. sp. nov. KSS12, endophytic bacteria isolated from sugarcane.</title>
        <authorList>
            <person name="Pitiwittayakul N."/>
        </authorList>
    </citation>
    <scope>NUCLEOTIDE SEQUENCE [LARGE SCALE GENOMIC DNA]</scope>
    <source>
        <strain evidence="8 9">KSS12</strain>
    </source>
</reference>
<comment type="catalytic activity">
    <reaction evidence="5 6">
        <text>cytidine(34) in tRNA(Ile2) + L-lysine + ATP = lysidine(34) in tRNA(Ile2) + AMP + diphosphate + H(+)</text>
        <dbReference type="Rhea" id="RHEA:43744"/>
        <dbReference type="Rhea" id="RHEA-COMP:10625"/>
        <dbReference type="Rhea" id="RHEA-COMP:10670"/>
        <dbReference type="ChEBI" id="CHEBI:15378"/>
        <dbReference type="ChEBI" id="CHEBI:30616"/>
        <dbReference type="ChEBI" id="CHEBI:32551"/>
        <dbReference type="ChEBI" id="CHEBI:33019"/>
        <dbReference type="ChEBI" id="CHEBI:82748"/>
        <dbReference type="ChEBI" id="CHEBI:83665"/>
        <dbReference type="ChEBI" id="CHEBI:456215"/>
        <dbReference type="EC" id="6.3.4.19"/>
    </reaction>
</comment>
<gene>
    <name evidence="6 8" type="primary">tilS</name>
    <name evidence="8" type="ORF">NFI88_06085</name>
</gene>
<keyword evidence="4 6" id="KW-0067">ATP-binding</keyword>
<comment type="caution">
    <text evidence="8">The sequence shown here is derived from an EMBL/GenBank/DDBJ whole genome shotgun (WGS) entry which is preliminary data.</text>
</comment>
<evidence type="ECO:0000256" key="4">
    <source>
        <dbReference type="ARBA" id="ARBA00022840"/>
    </source>
</evidence>
<dbReference type="PANTHER" id="PTHR43033:SF5">
    <property type="entry name" value="TRNA(ILE)-LYSIDINE SYNTHETASE"/>
    <property type="match status" value="1"/>
</dbReference>
<keyword evidence="6" id="KW-0963">Cytoplasm</keyword>
<evidence type="ECO:0000256" key="2">
    <source>
        <dbReference type="ARBA" id="ARBA00022694"/>
    </source>
</evidence>
<organism evidence="8 9">
    <name type="scientific">Rhizosaccharibacter radicis</name>
    <dbReference type="NCBI Taxonomy" id="2782605"/>
    <lineage>
        <taxon>Bacteria</taxon>
        <taxon>Pseudomonadati</taxon>
        <taxon>Pseudomonadota</taxon>
        <taxon>Alphaproteobacteria</taxon>
        <taxon>Acetobacterales</taxon>
        <taxon>Acetobacteraceae</taxon>
        <taxon>Rhizosaccharibacter</taxon>
    </lineage>
</organism>
<dbReference type="HAMAP" id="MF_01161">
    <property type="entry name" value="tRNA_Ile_lys_synt"/>
    <property type="match status" value="1"/>
</dbReference>
<dbReference type="SUPFAM" id="SSF52402">
    <property type="entry name" value="Adenine nucleotide alpha hydrolases-like"/>
    <property type="match status" value="1"/>
</dbReference>
<dbReference type="PANTHER" id="PTHR43033">
    <property type="entry name" value="TRNA(ILE)-LYSIDINE SYNTHASE-RELATED"/>
    <property type="match status" value="1"/>
</dbReference>
<keyword evidence="2 6" id="KW-0819">tRNA processing</keyword>
<dbReference type="EC" id="6.3.4.19" evidence="6"/>
<evidence type="ECO:0000256" key="5">
    <source>
        <dbReference type="ARBA" id="ARBA00048539"/>
    </source>
</evidence>
<sequence>MPPAADLFLTAPEPPPAQPVGVAEFAALADPLGPWPLPNDPVPVAVAVSGGADSLCLALLASRWRPGGVIALVVDHGLRPESAAEAALTLRRLATLRIPARLLSIAGLPLGPALASRARDARYAALASACREAGIVDLMLGHHENDQLETVLMRLDAASGLGGLAGMPALAERLGLRLVRPLLGVPPERLRATLRHEGVAWVEDPSNRDPRAERTRARARLGADPALRQQIASRAAEARALRFRESIRSAEFLAGHASLRPEGYALLAAGAWPASVLGALIVTVAGRRYPVASGALERLGAGLRACTLGGVRLLPAGRAGRDAGLEEGWMMVREAGAVAGPVPAGSGVTGSGVAGPGVAGPGVVWDHRFELRAAGPLPRNAMIGAFGSRRPPVRADLPSAVLAVLPALWLGDRLLAMPAIGWRDVGVPFLECRFTPRSPASASGMYR</sequence>
<dbReference type="Proteomes" id="UP001524547">
    <property type="component" value="Unassembled WGS sequence"/>
</dbReference>
<dbReference type="NCBIfam" id="TIGR02432">
    <property type="entry name" value="lysidine_TilS_N"/>
    <property type="match status" value="1"/>
</dbReference>